<evidence type="ECO:0000256" key="1">
    <source>
        <dbReference type="SAM" id="MobiDB-lite"/>
    </source>
</evidence>
<proteinExistence type="predicted"/>
<comment type="caution">
    <text evidence="3">The sequence shown here is derived from an EMBL/GenBank/DDBJ whole genome shotgun (WGS) entry which is preliminary data.</text>
</comment>
<dbReference type="InterPro" id="IPR012337">
    <property type="entry name" value="RNaseH-like_sf"/>
</dbReference>
<dbReference type="AlphaFoldDB" id="A0A8H5HC42"/>
<dbReference type="GO" id="GO:0004523">
    <property type="term" value="F:RNA-DNA hybrid ribonuclease activity"/>
    <property type="evidence" value="ECO:0007669"/>
    <property type="project" value="InterPro"/>
</dbReference>
<sequence length="552" mass="62378">MLANTVKGLSQVELRTLYRACIVPVLTYASPIWWTGKKTHINILEKVQNTALRHIAGAFKTTPIKALETDLSIPPINLALDLANARYADRLHKLNTTNPIMQRLSDEWRDGNAPSTPPPLPSHKPSRSKKTPKPTQLEAIAAQTYRPAEGERIIPFISPPWRKTAHDLRGKLTIRGATPNVTKEKAAKAHNTRIRTLITNPTHLLMYSDGSMLDETNNKKNVGWGVVGYHNSREVITRRGGMGHTAEVYDAELTGLVVAAQEAIRHTQHNPVIKHVHIFADNTAAVTSVFEPKTAPGQYNMRTFNKIVTEFLDKDPTHTVIVEWCPGHTDVKGNERADAEAKAGALLWQTRFVTMTHAMRTSKAKILTRWTDEWNRTPPTGGFGIANRFPPAWKIREHVKSTKREVFSRITQCRTKHAFIGEYYSRFVPTEPIGCPCGEDIQTREHIIKHCRRYTEHRPILSEHSPELDLQDILGTHKGLEALAQFLQKSGAFTKTGNPGNAPNPPSIEDEANDVNDEAVEHWWDRLDRGRREAEEEEREQEEDTDTEDEEE</sequence>
<reference evidence="3 4" key="1">
    <citation type="journal article" date="2020" name="ISME J.">
        <title>Uncovering the hidden diversity of litter-decomposition mechanisms in mushroom-forming fungi.</title>
        <authorList>
            <person name="Floudas D."/>
            <person name="Bentzer J."/>
            <person name="Ahren D."/>
            <person name="Johansson T."/>
            <person name="Persson P."/>
            <person name="Tunlid A."/>
        </authorList>
    </citation>
    <scope>NUCLEOTIDE SEQUENCE [LARGE SCALE GENOMIC DNA]</scope>
    <source>
        <strain evidence="3 4">CBS 661.87</strain>
    </source>
</reference>
<dbReference type="PANTHER" id="PTHR33481">
    <property type="entry name" value="REVERSE TRANSCRIPTASE"/>
    <property type="match status" value="1"/>
</dbReference>
<dbReference type="OrthoDB" id="3230070at2759"/>
<name>A0A8H5HC42_9AGAR</name>
<organism evidence="3 4">
    <name type="scientific">Tricholomella constricta</name>
    <dbReference type="NCBI Taxonomy" id="117010"/>
    <lineage>
        <taxon>Eukaryota</taxon>
        <taxon>Fungi</taxon>
        <taxon>Dikarya</taxon>
        <taxon>Basidiomycota</taxon>
        <taxon>Agaricomycotina</taxon>
        <taxon>Agaricomycetes</taxon>
        <taxon>Agaricomycetidae</taxon>
        <taxon>Agaricales</taxon>
        <taxon>Tricholomatineae</taxon>
        <taxon>Lyophyllaceae</taxon>
        <taxon>Tricholomella</taxon>
    </lineage>
</organism>
<feature type="compositionally biased region" description="Polar residues" evidence="1">
    <location>
        <begin position="492"/>
        <end position="501"/>
    </location>
</feature>
<dbReference type="PANTHER" id="PTHR33481:SF1">
    <property type="entry name" value="ENDONUCLEASE_EXONUCLEASE_PHOSPHATASE DOMAIN-CONTAINING PROTEIN-RELATED"/>
    <property type="match status" value="1"/>
</dbReference>
<feature type="compositionally biased region" description="Acidic residues" evidence="1">
    <location>
        <begin position="508"/>
        <end position="518"/>
    </location>
</feature>
<feature type="region of interest" description="Disordered" evidence="1">
    <location>
        <begin position="107"/>
        <end position="135"/>
    </location>
</feature>
<keyword evidence="4" id="KW-1185">Reference proteome</keyword>
<dbReference type="Gene3D" id="3.30.420.10">
    <property type="entry name" value="Ribonuclease H-like superfamily/Ribonuclease H"/>
    <property type="match status" value="1"/>
</dbReference>
<dbReference type="Proteomes" id="UP000565441">
    <property type="component" value="Unassembled WGS sequence"/>
</dbReference>
<feature type="region of interest" description="Disordered" evidence="1">
    <location>
        <begin position="492"/>
        <end position="552"/>
    </location>
</feature>
<dbReference type="EMBL" id="JAACJP010000013">
    <property type="protein sequence ID" value="KAF5380471.1"/>
    <property type="molecule type" value="Genomic_DNA"/>
</dbReference>
<dbReference type="InterPro" id="IPR002156">
    <property type="entry name" value="RNaseH_domain"/>
</dbReference>
<dbReference type="PROSITE" id="PS50879">
    <property type="entry name" value="RNASE_H_1"/>
    <property type="match status" value="1"/>
</dbReference>
<evidence type="ECO:0000259" key="2">
    <source>
        <dbReference type="PROSITE" id="PS50879"/>
    </source>
</evidence>
<feature type="compositionally biased region" description="Basic and acidic residues" evidence="1">
    <location>
        <begin position="519"/>
        <end position="534"/>
    </location>
</feature>
<dbReference type="GO" id="GO:0003676">
    <property type="term" value="F:nucleic acid binding"/>
    <property type="evidence" value="ECO:0007669"/>
    <property type="project" value="InterPro"/>
</dbReference>
<gene>
    <name evidence="3" type="ORF">D9615_004606</name>
</gene>
<dbReference type="InterPro" id="IPR036397">
    <property type="entry name" value="RNaseH_sf"/>
</dbReference>
<dbReference type="CDD" id="cd09276">
    <property type="entry name" value="Rnase_HI_RT_non_LTR"/>
    <property type="match status" value="1"/>
</dbReference>
<protein>
    <recommendedName>
        <fullName evidence="2">RNase H type-1 domain-containing protein</fullName>
    </recommendedName>
</protein>
<evidence type="ECO:0000313" key="3">
    <source>
        <dbReference type="EMBL" id="KAF5380471.1"/>
    </source>
</evidence>
<feature type="domain" description="RNase H type-1" evidence="2">
    <location>
        <begin position="200"/>
        <end position="346"/>
    </location>
</feature>
<accession>A0A8H5HC42</accession>
<feature type="compositionally biased region" description="Acidic residues" evidence="1">
    <location>
        <begin position="535"/>
        <end position="552"/>
    </location>
</feature>
<dbReference type="Pfam" id="PF00075">
    <property type="entry name" value="RNase_H"/>
    <property type="match status" value="1"/>
</dbReference>
<dbReference type="SUPFAM" id="SSF53098">
    <property type="entry name" value="Ribonuclease H-like"/>
    <property type="match status" value="1"/>
</dbReference>
<evidence type="ECO:0000313" key="4">
    <source>
        <dbReference type="Proteomes" id="UP000565441"/>
    </source>
</evidence>